<keyword evidence="2" id="KW-0150">Chloroplast</keyword>
<proteinExistence type="predicted"/>
<gene>
    <name evidence="2" type="primary">ORF187</name>
</gene>
<dbReference type="EMBL" id="KP205433">
    <property type="protein sequence ID" value="AJJ48616.1"/>
    <property type="molecule type" value="Genomic_DNA"/>
</dbReference>
<dbReference type="RefSeq" id="YP_005352954.1">
    <property type="nucleotide sequence ID" value="NC_017006.1"/>
</dbReference>
<dbReference type="EMBL" id="JF343520">
    <property type="protein sequence ID" value="ADZ47986.1"/>
    <property type="molecule type" value="Genomic_DNA"/>
</dbReference>
<dbReference type="GeneID" id="11945911"/>
<reference evidence="3" key="1">
    <citation type="submission" date="2014-11" db="EMBL/GenBank/DDBJ databases">
        <title>The chloroplast genome evolution of eusporangiate ferns and the origin of Mankyua (Ophioglossaceae).</title>
        <authorList>
            <person name="Kim H.T."/>
            <person name="Kim K.-J."/>
        </authorList>
    </citation>
    <scope>NUCLEOTIDE SEQUENCE</scope>
</reference>
<reference evidence="2" key="2">
    <citation type="submission" date="2014-12" db="EMBL/GenBank/DDBJ databases">
        <title>Complete genome sequence of Mankyua chejuense (Ophioglossaceae).</title>
        <authorList>
            <person name="Kim H.T."/>
            <person name="Kim K.J."/>
        </authorList>
    </citation>
    <scope>NUCLEOTIDE SEQUENCE</scope>
</reference>
<evidence type="ECO:0000313" key="2">
    <source>
        <dbReference type="EMBL" id="ADZ47986.1"/>
    </source>
</evidence>
<accession>H8Y618</accession>
<protein>
    <submittedName>
        <fullName evidence="3">ORF187 protein</fullName>
    </submittedName>
</protein>
<keyword evidence="2" id="KW-0934">Plastid</keyword>
<evidence type="ECO:0000256" key="1">
    <source>
        <dbReference type="SAM" id="MobiDB-lite"/>
    </source>
</evidence>
<geneLocation type="plastid" evidence="2"/>
<evidence type="ECO:0000313" key="3">
    <source>
        <dbReference type="EMBL" id="AJJ48616.1"/>
    </source>
</evidence>
<feature type="region of interest" description="Disordered" evidence="1">
    <location>
        <begin position="164"/>
        <end position="186"/>
    </location>
</feature>
<sequence length="186" mass="20841">MPSHLTRIGQYAEKLNDSVGGLVDFGGFKAWIQEKVSYLPQNVIPLGARKIPVPGSLYESYVNHADIHGKISVEWHAFSDHLLDYIRTLGYTEVRMKRSNRGYVIVGLALDGQGEPIAQGDNNSFVNVLRSTEPWEGFDDHLLVNSSNSQIMEEFTFKTEPLNNEQKNQAARLEDSPDGLIPAERV</sequence>
<organism evidence="2">
    <name type="scientific">Mankyua chejuensis</name>
    <dbReference type="NCBI Taxonomy" id="996148"/>
    <lineage>
        <taxon>Eukaryota</taxon>
        <taxon>Viridiplantae</taxon>
        <taxon>Streptophyta</taxon>
        <taxon>Embryophyta</taxon>
        <taxon>Tracheophyta</taxon>
        <taxon>Polypodiopsida</taxon>
        <taxon>Ophioglossidae</taxon>
        <taxon>Ophioglossales</taxon>
        <taxon>Ophioglossaceae</taxon>
        <taxon>Mankyuoideae</taxon>
        <taxon>Mankyua</taxon>
    </lineage>
</organism>
<dbReference type="AlphaFoldDB" id="H8Y618"/>
<name>H8Y618_9MONI</name>